<dbReference type="SUPFAM" id="SSF88946">
    <property type="entry name" value="Sigma2 domain of RNA polymerase sigma factors"/>
    <property type="match status" value="1"/>
</dbReference>
<evidence type="ECO:0000256" key="3">
    <source>
        <dbReference type="ARBA" id="ARBA00023082"/>
    </source>
</evidence>
<keyword evidence="9" id="KW-1185">Reference proteome</keyword>
<dbReference type="InterPro" id="IPR036388">
    <property type="entry name" value="WH-like_DNA-bd_sf"/>
</dbReference>
<dbReference type="InterPro" id="IPR013325">
    <property type="entry name" value="RNA_pol_sigma_r2"/>
</dbReference>
<evidence type="ECO:0000256" key="1">
    <source>
        <dbReference type="ARBA" id="ARBA00010641"/>
    </source>
</evidence>
<dbReference type="InterPro" id="IPR014284">
    <property type="entry name" value="RNA_pol_sigma-70_dom"/>
</dbReference>
<dbReference type="STRING" id="1385510.GCA_000425205_02094"/>
<evidence type="ECO:0000313" key="9">
    <source>
        <dbReference type="Proteomes" id="UP000030528"/>
    </source>
</evidence>
<sequence length="174" mass="20665">MIDERCKDTIFSELYETYYDKVYASVYPIMRNAHLAEEVTQDSFLKAYKKLHYISDYGKVGAWLKTLAKRTAIDTLRKEQKVVFTEFDESYMHGSSNCVDDYQRQIELHLRVAEVQAEARQLRENLRQVFLLKYKRDLKENEIAEHLKLSQAAVKSRVYRARETVKENLLRQEA</sequence>
<dbReference type="EMBL" id="AVPE01000006">
    <property type="protein sequence ID" value="KGX92499.1"/>
    <property type="molecule type" value="Genomic_DNA"/>
</dbReference>
<dbReference type="eggNOG" id="COG1595">
    <property type="taxonomic scope" value="Bacteria"/>
</dbReference>
<feature type="domain" description="RNA polymerase sigma-70 region 2" evidence="6">
    <location>
        <begin position="14"/>
        <end position="81"/>
    </location>
</feature>
<keyword evidence="4" id="KW-0804">Transcription</keyword>
<dbReference type="SUPFAM" id="SSF88659">
    <property type="entry name" value="Sigma3 and sigma4 domains of RNA polymerase sigma factors"/>
    <property type="match status" value="1"/>
</dbReference>
<dbReference type="PANTHER" id="PTHR43133:SF51">
    <property type="entry name" value="RNA POLYMERASE SIGMA FACTOR"/>
    <property type="match status" value="1"/>
</dbReference>
<evidence type="ECO:0000256" key="2">
    <source>
        <dbReference type="ARBA" id="ARBA00023015"/>
    </source>
</evidence>
<dbReference type="Gene3D" id="1.10.10.10">
    <property type="entry name" value="Winged helix-like DNA-binding domain superfamily/Winged helix DNA-binding domain"/>
    <property type="match status" value="1"/>
</dbReference>
<evidence type="ECO:0000256" key="5">
    <source>
        <dbReference type="SAM" id="Coils"/>
    </source>
</evidence>
<protein>
    <recommendedName>
        <fullName evidence="10">RNA polymerase sigma factor</fullName>
    </recommendedName>
</protein>
<dbReference type="Gene3D" id="1.10.1740.10">
    <property type="match status" value="1"/>
</dbReference>
<reference evidence="8 9" key="1">
    <citation type="submission" date="2013-08" db="EMBL/GenBank/DDBJ databases">
        <authorList>
            <person name="Huang J."/>
            <person name="Wang G."/>
        </authorList>
    </citation>
    <scope>NUCLEOTIDE SEQUENCE [LARGE SCALE GENOMIC DNA]</scope>
    <source>
        <strain evidence="8 9">JSM 076056</strain>
    </source>
</reference>
<dbReference type="InterPro" id="IPR007627">
    <property type="entry name" value="RNA_pol_sigma70_r2"/>
</dbReference>
<evidence type="ECO:0000256" key="4">
    <source>
        <dbReference type="ARBA" id="ARBA00023163"/>
    </source>
</evidence>
<dbReference type="Pfam" id="PF08281">
    <property type="entry name" value="Sigma70_r4_2"/>
    <property type="match status" value="1"/>
</dbReference>
<accession>A0A0A5GKM9</accession>
<evidence type="ECO:0000259" key="7">
    <source>
        <dbReference type="Pfam" id="PF08281"/>
    </source>
</evidence>
<dbReference type="PANTHER" id="PTHR43133">
    <property type="entry name" value="RNA POLYMERASE ECF-TYPE SIGMA FACTO"/>
    <property type="match status" value="1"/>
</dbReference>
<evidence type="ECO:0000259" key="6">
    <source>
        <dbReference type="Pfam" id="PF04542"/>
    </source>
</evidence>
<evidence type="ECO:0000313" key="8">
    <source>
        <dbReference type="EMBL" id="KGX92499.1"/>
    </source>
</evidence>
<dbReference type="InterPro" id="IPR039425">
    <property type="entry name" value="RNA_pol_sigma-70-like"/>
</dbReference>
<dbReference type="OrthoDB" id="188761at2"/>
<feature type="coiled-coil region" evidence="5">
    <location>
        <begin position="105"/>
        <end position="132"/>
    </location>
</feature>
<name>A0A0A5GKM9_9BACI</name>
<dbReference type="GO" id="GO:0003677">
    <property type="term" value="F:DNA binding"/>
    <property type="evidence" value="ECO:0007669"/>
    <property type="project" value="InterPro"/>
</dbReference>
<gene>
    <name evidence="8" type="ORF">N781_16700</name>
</gene>
<comment type="similarity">
    <text evidence="1">Belongs to the sigma-70 factor family. ECF subfamily.</text>
</comment>
<dbReference type="AlphaFoldDB" id="A0A0A5GKM9"/>
<dbReference type="RefSeq" id="WP_026800468.1">
    <property type="nucleotide sequence ID" value="NZ_AULI01000008.1"/>
</dbReference>
<keyword evidence="5" id="KW-0175">Coiled coil</keyword>
<dbReference type="GO" id="GO:0016987">
    <property type="term" value="F:sigma factor activity"/>
    <property type="evidence" value="ECO:0007669"/>
    <property type="project" value="UniProtKB-KW"/>
</dbReference>
<comment type="caution">
    <text evidence="8">The sequence shown here is derived from an EMBL/GenBank/DDBJ whole genome shotgun (WGS) entry which is preliminary data.</text>
</comment>
<evidence type="ECO:0008006" key="10">
    <source>
        <dbReference type="Google" id="ProtNLM"/>
    </source>
</evidence>
<keyword evidence="3" id="KW-0731">Sigma factor</keyword>
<dbReference type="InterPro" id="IPR013324">
    <property type="entry name" value="RNA_pol_sigma_r3/r4-like"/>
</dbReference>
<keyword evidence="2" id="KW-0805">Transcription regulation</keyword>
<proteinExistence type="inferred from homology"/>
<feature type="domain" description="RNA polymerase sigma factor 70 region 4 type 2" evidence="7">
    <location>
        <begin position="116"/>
        <end position="164"/>
    </location>
</feature>
<organism evidence="8 9">
    <name type="scientific">Pontibacillus halophilus JSM 076056 = DSM 19796</name>
    <dbReference type="NCBI Taxonomy" id="1385510"/>
    <lineage>
        <taxon>Bacteria</taxon>
        <taxon>Bacillati</taxon>
        <taxon>Bacillota</taxon>
        <taxon>Bacilli</taxon>
        <taxon>Bacillales</taxon>
        <taxon>Bacillaceae</taxon>
        <taxon>Pontibacillus</taxon>
    </lineage>
</organism>
<dbReference type="GO" id="GO:0006352">
    <property type="term" value="P:DNA-templated transcription initiation"/>
    <property type="evidence" value="ECO:0007669"/>
    <property type="project" value="InterPro"/>
</dbReference>
<dbReference type="Proteomes" id="UP000030528">
    <property type="component" value="Unassembled WGS sequence"/>
</dbReference>
<dbReference type="NCBIfam" id="TIGR02937">
    <property type="entry name" value="sigma70-ECF"/>
    <property type="match status" value="1"/>
</dbReference>
<dbReference type="Pfam" id="PF04542">
    <property type="entry name" value="Sigma70_r2"/>
    <property type="match status" value="1"/>
</dbReference>
<dbReference type="InterPro" id="IPR013249">
    <property type="entry name" value="RNA_pol_sigma70_r4_t2"/>
</dbReference>